<gene>
    <name evidence="1" type="ORF">PCC6912_50850</name>
</gene>
<dbReference type="RefSeq" id="WP_392408167.1">
    <property type="nucleotide sequence ID" value="NZ_CP170746.1"/>
</dbReference>
<protein>
    <submittedName>
        <fullName evidence="1">Uncharacterized protein</fullName>
    </submittedName>
</protein>
<proteinExistence type="predicted"/>
<dbReference type="AlphaFoldDB" id="A0A433N1L8"/>
<accession>A0A433N1L8</accession>
<comment type="caution">
    <text evidence="1">The sequence shown here is derived from an EMBL/GenBank/DDBJ whole genome shotgun (WGS) entry which is preliminary data.</text>
</comment>
<organism evidence="1 2">
    <name type="scientific">Chlorogloeopsis fritschii PCC 6912</name>
    <dbReference type="NCBI Taxonomy" id="211165"/>
    <lineage>
        <taxon>Bacteria</taxon>
        <taxon>Bacillati</taxon>
        <taxon>Cyanobacteriota</taxon>
        <taxon>Cyanophyceae</taxon>
        <taxon>Nostocales</taxon>
        <taxon>Chlorogloeopsidaceae</taxon>
        <taxon>Chlorogloeopsis</taxon>
    </lineage>
</organism>
<dbReference type="Proteomes" id="UP000268857">
    <property type="component" value="Unassembled WGS sequence"/>
</dbReference>
<evidence type="ECO:0000313" key="1">
    <source>
        <dbReference type="EMBL" id="RUR74907.1"/>
    </source>
</evidence>
<keyword evidence="2" id="KW-1185">Reference proteome</keyword>
<name>A0A433N1L8_CHLFR</name>
<dbReference type="STRING" id="211165.GCA_000317285_01816"/>
<reference evidence="1 2" key="1">
    <citation type="journal article" date="2019" name="Genome Biol. Evol.">
        <title>Day and night: Metabolic profiles and evolutionary relationships of six axenic non-marine cyanobacteria.</title>
        <authorList>
            <person name="Will S.E."/>
            <person name="Henke P."/>
            <person name="Boedeker C."/>
            <person name="Huang S."/>
            <person name="Brinkmann H."/>
            <person name="Rohde M."/>
            <person name="Jarek M."/>
            <person name="Friedl T."/>
            <person name="Seufert S."/>
            <person name="Schumacher M."/>
            <person name="Overmann J."/>
            <person name="Neumann-Schaal M."/>
            <person name="Petersen J."/>
        </authorList>
    </citation>
    <scope>NUCLEOTIDE SEQUENCE [LARGE SCALE GENOMIC DNA]</scope>
    <source>
        <strain evidence="1 2">PCC 6912</strain>
    </source>
</reference>
<dbReference type="EMBL" id="RSCJ01000027">
    <property type="protein sequence ID" value="RUR74907.1"/>
    <property type="molecule type" value="Genomic_DNA"/>
</dbReference>
<sequence length="85" mass="10026">MTHLLSFMTTKKIEIYLFNYILKSIIENKCDWLTTFDTEELLEFVQEIQEASEEDIPAIIHEWKESAIAIKSDLLAEAFRRGFPK</sequence>
<evidence type="ECO:0000313" key="2">
    <source>
        <dbReference type="Proteomes" id="UP000268857"/>
    </source>
</evidence>